<feature type="transmembrane region" description="Helical" evidence="1">
    <location>
        <begin position="495"/>
        <end position="511"/>
    </location>
</feature>
<feature type="transmembrane region" description="Helical" evidence="1">
    <location>
        <begin position="225"/>
        <end position="245"/>
    </location>
</feature>
<keyword evidence="1" id="KW-0812">Transmembrane</keyword>
<gene>
    <name evidence="2" type="ORF">HNR67_000344</name>
</gene>
<organism evidence="2 3">
    <name type="scientific">Crossiella cryophila</name>
    <dbReference type="NCBI Taxonomy" id="43355"/>
    <lineage>
        <taxon>Bacteria</taxon>
        <taxon>Bacillati</taxon>
        <taxon>Actinomycetota</taxon>
        <taxon>Actinomycetes</taxon>
        <taxon>Pseudonocardiales</taxon>
        <taxon>Pseudonocardiaceae</taxon>
        <taxon>Crossiella</taxon>
    </lineage>
</organism>
<evidence type="ECO:0000256" key="1">
    <source>
        <dbReference type="SAM" id="Phobius"/>
    </source>
</evidence>
<feature type="transmembrane region" description="Helical" evidence="1">
    <location>
        <begin position="362"/>
        <end position="383"/>
    </location>
</feature>
<name>A0A7W7FPV7_9PSEU</name>
<feature type="transmembrane region" description="Helical" evidence="1">
    <location>
        <begin position="257"/>
        <end position="276"/>
    </location>
</feature>
<feature type="transmembrane region" description="Helical" evidence="1">
    <location>
        <begin position="296"/>
        <end position="321"/>
    </location>
</feature>
<keyword evidence="1" id="KW-1133">Transmembrane helix</keyword>
<evidence type="ECO:0000313" key="2">
    <source>
        <dbReference type="EMBL" id="MBB4674226.1"/>
    </source>
</evidence>
<feature type="transmembrane region" description="Helical" evidence="1">
    <location>
        <begin position="12"/>
        <end position="33"/>
    </location>
</feature>
<sequence>MTSGSPVPPARLRAAIGVAALAVPFAALAPLIGSVSPAMPPSYPSWLLLGLVSALPAVLALIWTLRGDHGGAAGILRAAAMLTPGLLLADLQVLTDPWSVTRPELFVPTALVQLSASGGLYLLLLSRLLLAAAGVLAGSGGEVEAREAARSRPGLMFGALGVACAVVLLLFLPSFGSTEPFLPVRAITEAPVLVFTGTLLLAGAVLFAAGYFASAADPAVARGGLIGLVAAVAGQTLVPLISALATPGLEFDFPHGVSALLTALLLTALVIFAWVAGLRRDLVFEFGLAGYQRLQLAAGVLATVSGVLAVTASALPIARLASGATQTVGSSRMLAPAGFILLGLGLLLLFRDTATGTRPALAVAWVAVPVTGLDVLDTALSQVNGTSVAVLAAVLVIVSVLCAAVAGLLTLLAGGVEREDTVDLSEISADRVVLVPALLAAALGLAAYLLPVVDSPDFASGLLGDFRTESWGLLLGAAAVVAAALLAPRARPIRGAALLAGAALVIALRVAELPIRGGGSAGIGLFPGICALIALLAGAGVAWSRRSSETRFTE</sequence>
<feature type="transmembrane region" description="Helical" evidence="1">
    <location>
        <begin position="333"/>
        <end position="350"/>
    </location>
</feature>
<feature type="transmembrane region" description="Helical" evidence="1">
    <location>
        <begin position="389"/>
        <end position="412"/>
    </location>
</feature>
<keyword evidence="1" id="KW-0472">Membrane</keyword>
<feature type="transmembrane region" description="Helical" evidence="1">
    <location>
        <begin position="114"/>
        <end position="141"/>
    </location>
</feature>
<feature type="transmembrane region" description="Helical" evidence="1">
    <location>
        <begin position="153"/>
        <end position="172"/>
    </location>
</feature>
<feature type="transmembrane region" description="Helical" evidence="1">
    <location>
        <begin position="45"/>
        <end position="63"/>
    </location>
</feature>
<feature type="transmembrane region" description="Helical" evidence="1">
    <location>
        <begin position="192"/>
        <end position="213"/>
    </location>
</feature>
<feature type="transmembrane region" description="Helical" evidence="1">
    <location>
        <begin position="75"/>
        <end position="94"/>
    </location>
</feature>
<keyword evidence="3" id="KW-1185">Reference proteome</keyword>
<feature type="transmembrane region" description="Helical" evidence="1">
    <location>
        <begin position="432"/>
        <end position="450"/>
    </location>
</feature>
<accession>A0A7W7FPV7</accession>
<feature type="transmembrane region" description="Helical" evidence="1">
    <location>
        <begin position="523"/>
        <end position="543"/>
    </location>
</feature>
<dbReference type="AlphaFoldDB" id="A0A7W7FPV7"/>
<dbReference type="Proteomes" id="UP000533598">
    <property type="component" value="Unassembled WGS sequence"/>
</dbReference>
<dbReference type="EMBL" id="JACHMH010000001">
    <property type="protein sequence ID" value="MBB4674226.1"/>
    <property type="molecule type" value="Genomic_DNA"/>
</dbReference>
<dbReference type="RefSeq" id="WP_185000243.1">
    <property type="nucleotide sequence ID" value="NZ_BAAAUI010000011.1"/>
</dbReference>
<comment type="caution">
    <text evidence="2">The sequence shown here is derived from an EMBL/GenBank/DDBJ whole genome shotgun (WGS) entry which is preliminary data.</text>
</comment>
<evidence type="ECO:0000313" key="3">
    <source>
        <dbReference type="Proteomes" id="UP000533598"/>
    </source>
</evidence>
<protein>
    <submittedName>
        <fullName evidence="2">Uncharacterized protein</fullName>
    </submittedName>
</protein>
<feature type="transmembrane region" description="Helical" evidence="1">
    <location>
        <begin position="470"/>
        <end position="488"/>
    </location>
</feature>
<proteinExistence type="predicted"/>
<reference evidence="2 3" key="1">
    <citation type="submission" date="2020-08" db="EMBL/GenBank/DDBJ databases">
        <title>Sequencing the genomes of 1000 actinobacteria strains.</title>
        <authorList>
            <person name="Klenk H.-P."/>
        </authorList>
    </citation>
    <scope>NUCLEOTIDE SEQUENCE [LARGE SCALE GENOMIC DNA]</scope>
    <source>
        <strain evidence="2 3">DSM 44230</strain>
    </source>
</reference>